<gene>
    <name evidence="3" type="ORF">DFP81_103178</name>
</gene>
<accession>A0A3E0DQ29</accession>
<dbReference type="Pfam" id="PF00850">
    <property type="entry name" value="Hist_deacetyl"/>
    <property type="match status" value="1"/>
</dbReference>
<dbReference type="PANTHER" id="PTHR10625:SF10">
    <property type="entry name" value="HISTONE DEACETYLASE HDAC1"/>
    <property type="match status" value="1"/>
</dbReference>
<reference evidence="3 4" key="1">
    <citation type="submission" date="2018-08" db="EMBL/GenBank/DDBJ databases">
        <title>Genomic Encyclopedia of Type Strains, Phase III (KMG-III): the genomes of soil and plant-associated and newly described type strains.</title>
        <authorList>
            <person name="Whitman W."/>
        </authorList>
    </citation>
    <scope>NUCLEOTIDE SEQUENCE [LARGE SCALE GENOMIC DNA]</scope>
    <source>
        <strain evidence="3 4">CECT 7375</strain>
    </source>
</reference>
<dbReference type="EMBL" id="QUNG01000003">
    <property type="protein sequence ID" value="REG84979.1"/>
    <property type="molecule type" value="Genomic_DNA"/>
</dbReference>
<dbReference type="Gene3D" id="3.40.800.20">
    <property type="entry name" value="Histone deacetylase domain"/>
    <property type="match status" value="1"/>
</dbReference>
<dbReference type="InterPro" id="IPR023801">
    <property type="entry name" value="His_deacetylse_dom"/>
</dbReference>
<dbReference type="PANTHER" id="PTHR10625">
    <property type="entry name" value="HISTONE DEACETYLASE HDAC1-RELATED"/>
    <property type="match status" value="1"/>
</dbReference>
<dbReference type="InterPro" id="IPR000286">
    <property type="entry name" value="HDACs"/>
</dbReference>
<dbReference type="RefSeq" id="WP_115897017.1">
    <property type="nucleotide sequence ID" value="NZ_QUNG01000003.1"/>
</dbReference>
<sequence length="307" mass="33708">MTTAYITHNQCDKHDMGAAHPESPKRLGAIRDRLIAGQLLDYLRCIEAQAATRAQLAAAHSVDYVDTIFAKAPEQGQLEVEPETLLMPHTLEAAIHAAGAVVQAVDLVMKGAMDNAFCAVRPPGHHAETDRAMGFCFFNNVAVGAKHAMAHYNLKRIAIIDFDVHHGNGTEAIFNGNESVLYASSYQHPFYPYADPGVSHDNILHMPLAAGSGSEEFRAAMTDVLLPRLALFKPELVMISAGFDAHKSDPMGQLRLEDNDFQWITEQLVEIAEQYCQGRLVSVLEGGYHLDALGRCAFSHIRSLMKM</sequence>
<dbReference type="InterPro" id="IPR023696">
    <property type="entry name" value="Ureohydrolase_dom_sf"/>
</dbReference>
<dbReference type="OrthoDB" id="9808367at2"/>
<evidence type="ECO:0000313" key="3">
    <source>
        <dbReference type="EMBL" id="REG84979.1"/>
    </source>
</evidence>
<name>A0A3E0DQ29_9GAMM</name>
<comment type="caution">
    <text evidence="3">The sequence shown here is derived from an EMBL/GenBank/DDBJ whole genome shotgun (WGS) entry which is preliminary data.</text>
</comment>
<dbReference type="Proteomes" id="UP000256542">
    <property type="component" value="Unassembled WGS sequence"/>
</dbReference>
<protein>
    <submittedName>
        <fullName evidence="3">Acetoin utilization deacetylase AcuC-like enzyme</fullName>
    </submittedName>
</protein>
<evidence type="ECO:0000256" key="1">
    <source>
        <dbReference type="ARBA" id="ARBA00005947"/>
    </source>
</evidence>
<evidence type="ECO:0000259" key="2">
    <source>
        <dbReference type="Pfam" id="PF00850"/>
    </source>
</evidence>
<keyword evidence="4" id="KW-1185">Reference proteome</keyword>
<proteinExistence type="inferred from homology"/>
<organism evidence="3 4">
    <name type="scientific">Marinomonas pollencensis</name>
    <dbReference type="NCBI Taxonomy" id="491954"/>
    <lineage>
        <taxon>Bacteria</taxon>
        <taxon>Pseudomonadati</taxon>
        <taxon>Pseudomonadota</taxon>
        <taxon>Gammaproteobacteria</taxon>
        <taxon>Oceanospirillales</taxon>
        <taxon>Oceanospirillaceae</taxon>
        <taxon>Marinomonas</taxon>
    </lineage>
</organism>
<evidence type="ECO:0000313" key="4">
    <source>
        <dbReference type="Proteomes" id="UP000256542"/>
    </source>
</evidence>
<dbReference type="SUPFAM" id="SSF52768">
    <property type="entry name" value="Arginase/deacetylase"/>
    <property type="match status" value="1"/>
</dbReference>
<dbReference type="GO" id="GO:0004407">
    <property type="term" value="F:histone deacetylase activity"/>
    <property type="evidence" value="ECO:0007669"/>
    <property type="project" value="TreeGrafter"/>
</dbReference>
<feature type="domain" description="Histone deacetylase" evidence="2">
    <location>
        <begin position="20"/>
        <end position="303"/>
    </location>
</feature>
<dbReference type="PRINTS" id="PR01270">
    <property type="entry name" value="HDASUPER"/>
</dbReference>
<dbReference type="InterPro" id="IPR037138">
    <property type="entry name" value="His_deacetylse_dom_sf"/>
</dbReference>
<comment type="similarity">
    <text evidence="1">Belongs to the histone deacetylase family.</text>
</comment>
<dbReference type="GO" id="GO:0040029">
    <property type="term" value="P:epigenetic regulation of gene expression"/>
    <property type="evidence" value="ECO:0007669"/>
    <property type="project" value="TreeGrafter"/>
</dbReference>
<dbReference type="AlphaFoldDB" id="A0A3E0DQ29"/>
<dbReference type="CDD" id="cd11599">
    <property type="entry name" value="HDAC_classII_2"/>
    <property type="match status" value="1"/>
</dbReference>